<dbReference type="Proteomes" id="UP000560081">
    <property type="component" value="Unassembled WGS sequence"/>
</dbReference>
<reference evidence="2 3" key="1">
    <citation type="submission" date="2020-08" db="EMBL/GenBank/DDBJ databases">
        <title>Sequencing the genomes of 1000 actinobacteria strains.</title>
        <authorList>
            <person name="Klenk H.-P."/>
        </authorList>
    </citation>
    <scope>NUCLEOTIDE SEQUENCE [LARGE SCALE GENOMIC DNA]</scope>
    <source>
        <strain evidence="2 3">DSM 19079</strain>
    </source>
</reference>
<proteinExistence type="predicted"/>
<dbReference type="AlphaFoldDB" id="A0A7W7P8Z7"/>
<sequence length="286" mass="29610">MTADARTPARTPGRPDGPHPHRRHRTRGRALVAAAGVAVLALTGCSAEEEPAGAQQAGTPSSAAGAPGGLELGDRPDQVRAEAAAARAATFGFTRQAAAGAEEVEQARQDARSRATDGGRIEVQPAACKAPLAALDFSPILLEQEEVTRVDVGAETFAGTGTVEVAALDGEGRRRVERHVQTVDALLADCGTMEVTSREDGETATYTLRMREADLSEGTPAQSGYVYTRTPQGQDAPASAAQILTAVAGDHVVMVSFTGQPEAAERQFTLMAEEMLAAALKGPAEG</sequence>
<evidence type="ECO:0000313" key="3">
    <source>
        <dbReference type="Proteomes" id="UP000560081"/>
    </source>
</evidence>
<feature type="region of interest" description="Disordered" evidence="1">
    <location>
        <begin position="47"/>
        <end position="74"/>
    </location>
</feature>
<evidence type="ECO:0000256" key="1">
    <source>
        <dbReference type="SAM" id="MobiDB-lite"/>
    </source>
</evidence>
<evidence type="ECO:0000313" key="2">
    <source>
        <dbReference type="EMBL" id="MBB4881961.1"/>
    </source>
</evidence>
<dbReference type="EMBL" id="JACHMC010000001">
    <property type="protein sequence ID" value="MBB4881961.1"/>
    <property type="molecule type" value="Genomic_DNA"/>
</dbReference>
<evidence type="ECO:0008006" key="4">
    <source>
        <dbReference type="Google" id="ProtNLM"/>
    </source>
</evidence>
<gene>
    <name evidence="2" type="ORF">BJ976_000312</name>
</gene>
<keyword evidence="3" id="KW-1185">Reference proteome</keyword>
<organism evidence="2 3">
    <name type="scientific">Micrococcus flavus</name>
    <dbReference type="NCBI Taxonomy" id="384602"/>
    <lineage>
        <taxon>Bacteria</taxon>
        <taxon>Bacillati</taxon>
        <taxon>Actinomycetota</taxon>
        <taxon>Actinomycetes</taxon>
        <taxon>Micrococcales</taxon>
        <taxon>Micrococcaceae</taxon>
        <taxon>Micrococcus</taxon>
    </lineage>
</organism>
<protein>
    <recommendedName>
        <fullName evidence="4">DUF5642 domain-containing protein</fullName>
    </recommendedName>
</protein>
<feature type="region of interest" description="Disordered" evidence="1">
    <location>
        <begin position="1"/>
        <end position="29"/>
    </location>
</feature>
<dbReference type="RefSeq" id="WP_229667279.1">
    <property type="nucleotide sequence ID" value="NZ_BMLA01000003.1"/>
</dbReference>
<feature type="compositionally biased region" description="Low complexity" evidence="1">
    <location>
        <begin position="52"/>
        <end position="65"/>
    </location>
</feature>
<name>A0A7W7P8Z7_9MICC</name>
<accession>A0A7W7P8Z7</accession>
<comment type="caution">
    <text evidence="2">The sequence shown here is derived from an EMBL/GenBank/DDBJ whole genome shotgun (WGS) entry which is preliminary data.</text>
</comment>